<organism evidence="2 3">
    <name type="scientific">Porphyra umbilicalis</name>
    <name type="common">Purple laver</name>
    <name type="synonym">Red alga</name>
    <dbReference type="NCBI Taxonomy" id="2786"/>
    <lineage>
        <taxon>Eukaryota</taxon>
        <taxon>Rhodophyta</taxon>
        <taxon>Bangiophyceae</taxon>
        <taxon>Bangiales</taxon>
        <taxon>Bangiaceae</taxon>
        <taxon>Porphyra</taxon>
    </lineage>
</organism>
<evidence type="ECO:0000256" key="1">
    <source>
        <dbReference type="SAM" id="Phobius"/>
    </source>
</evidence>
<reference evidence="2 3" key="1">
    <citation type="submission" date="2017-03" db="EMBL/GenBank/DDBJ databases">
        <title>WGS assembly of Porphyra umbilicalis.</title>
        <authorList>
            <person name="Brawley S.H."/>
            <person name="Blouin N.A."/>
            <person name="Ficko-Blean E."/>
            <person name="Wheeler G.L."/>
            <person name="Lohr M."/>
            <person name="Goodson H.V."/>
            <person name="Jenkins J.W."/>
            <person name="Blaby-Haas C.E."/>
            <person name="Helliwell K.E."/>
            <person name="Chan C."/>
            <person name="Marriage T."/>
            <person name="Bhattacharya D."/>
            <person name="Klein A.S."/>
            <person name="Badis Y."/>
            <person name="Brodie J."/>
            <person name="Cao Y."/>
            <person name="Collen J."/>
            <person name="Dittami S.M."/>
            <person name="Gachon C.M."/>
            <person name="Green B.R."/>
            <person name="Karpowicz S."/>
            <person name="Kim J.W."/>
            <person name="Kudahl U."/>
            <person name="Lin S."/>
            <person name="Michel G."/>
            <person name="Mittag M."/>
            <person name="Olson B.J."/>
            <person name="Pangilinan J."/>
            <person name="Peng Y."/>
            <person name="Qiu H."/>
            <person name="Shu S."/>
            <person name="Singer J.T."/>
            <person name="Smith A.G."/>
            <person name="Sprecher B.N."/>
            <person name="Wagner V."/>
            <person name="Wang W."/>
            <person name="Wang Z.-Y."/>
            <person name="Yan J."/>
            <person name="Yarish C."/>
            <person name="Zoeuner-Riek S."/>
            <person name="Zhuang Y."/>
            <person name="Zou Y."/>
            <person name="Lindquist E.A."/>
            <person name="Grimwood J."/>
            <person name="Barry K."/>
            <person name="Rokhsar D.S."/>
            <person name="Schmutz J."/>
            <person name="Stiller J.W."/>
            <person name="Grossman A.R."/>
            <person name="Prochnik S.E."/>
        </authorList>
    </citation>
    <scope>NUCLEOTIDE SEQUENCE [LARGE SCALE GENOMIC DNA]</scope>
    <source>
        <strain evidence="2">4086291</strain>
    </source>
</reference>
<dbReference type="Proteomes" id="UP000218209">
    <property type="component" value="Unassembled WGS sequence"/>
</dbReference>
<name>A0A1X6PKY2_PORUM</name>
<sequence length="327" mass="32786">MSGRRPPSLRTAAPALATATAVLLTAATLPPTVITWAARPASSRDSYLPLLVDSLAVAGRPEWLLAVCAGGSATLCLLLTAVAMGGGWRPVSAGEAEPAPAPPAPTKAVALALLATYALLGVWVTGGVSAGAAAAWAAAAVWAACALSLSVTFVHLQAHLDRLSAVDKDEEALADEEAPAVTLAAVGASGAAPPPPPAPSKVEALKVLAVRKLRPACVSGMWVAVGKTGALAALTSTAGIMRFGWVRLALWTARASAEYTAVFFGVVVLALLAADLRLLAQGAGGDSGTEAARRAGRRIAKVDGEAGGATGGGEAAEEEAMRLAVWR</sequence>
<dbReference type="EMBL" id="KV918761">
    <property type="protein sequence ID" value="OSX81529.1"/>
    <property type="molecule type" value="Genomic_DNA"/>
</dbReference>
<keyword evidence="1" id="KW-0472">Membrane</keyword>
<keyword evidence="1" id="KW-0812">Transmembrane</keyword>
<feature type="transmembrane region" description="Helical" evidence="1">
    <location>
        <begin position="108"/>
        <end position="128"/>
    </location>
</feature>
<evidence type="ECO:0000313" key="2">
    <source>
        <dbReference type="EMBL" id="OSX81529.1"/>
    </source>
</evidence>
<gene>
    <name evidence="2" type="ORF">BU14_0014s0079</name>
</gene>
<feature type="transmembrane region" description="Helical" evidence="1">
    <location>
        <begin position="221"/>
        <end position="241"/>
    </location>
</feature>
<feature type="transmembrane region" description="Helical" evidence="1">
    <location>
        <begin position="134"/>
        <end position="154"/>
    </location>
</feature>
<feature type="transmembrane region" description="Helical" evidence="1">
    <location>
        <begin position="261"/>
        <end position="280"/>
    </location>
</feature>
<protein>
    <submittedName>
        <fullName evidence="2">Uncharacterized protein</fullName>
    </submittedName>
</protein>
<keyword evidence="1" id="KW-1133">Transmembrane helix</keyword>
<proteinExistence type="predicted"/>
<accession>A0A1X6PKY2</accession>
<feature type="transmembrane region" description="Helical" evidence="1">
    <location>
        <begin position="63"/>
        <end position="88"/>
    </location>
</feature>
<keyword evidence="3" id="KW-1185">Reference proteome</keyword>
<dbReference type="AlphaFoldDB" id="A0A1X6PKY2"/>
<evidence type="ECO:0000313" key="3">
    <source>
        <dbReference type="Proteomes" id="UP000218209"/>
    </source>
</evidence>